<evidence type="ECO:0008006" key="4">
    <source>
        <dbReference type="Google" id="ProtNLM"/>
    </source>
</evidence>
<organism evidence="2 3">
    <name type="scientific">Steinernema hermaphroditum</name>
    <dbReference type="NCBI Taxonomy" id="289476"/>
    <lineage>
        <taxon>Eukaryota</taxon>
        <taxon>Metazoa</taxon>
        <taxon>Ecdysozoa</taxon>
        <taxon>Nematoda</taxon>
        <taxon>Chromadorea</taxon>
        <taxon>Rhabditida</taxon>
        <taxon>Tylenchina</taxon>
        <taxon>Panagrolaimomorpha</taxon>
        <taxon>Strongyloidoidea</taxon>
        <taxon>Steinernematidae</taxon>
        <taxon>Steinernema</taxon>
    </lineage>
</organism>
<keyword evidence="3" id="KW-1185">Reference proteome</keyword>
<keyword evidence="1" id="KW-0732">Signal</keyword>
<gene>
    <name evidence="2" type="ORF">QR680_009966</name>
</gene>
<name>A0AA39IPS4_9BILA</name>
<evidence type="ECO:0000313" key="3">
    <source>
        <dbReference type="Proteomes" id="UP001175271"/>
    </source>
</evidence>
<feature type="chain" id="PRO_5041262319" description="Domain of unknown function WSN domain-containing protein" evidence="1">
    <location>
        <begin position="20"/>
        <end position="663"/>
    </location>
</feature>
<feature type="signal peptide" evidence="1">
    <location>
        <begin position="1"/>
        <end position="19"/>
    </location>
</feature>
<evidence type="ECO:0000313" key="2">
    <source>
        <dbReference type="EMBL" id="KAK0426913.1"/>
    </source>
</evidence>
<proteinExistence type="predicted"/>
<dbReference type="Proteomes" id="UP001175271">
    <property type="component" value="Unassembled WGS sequence"/>
</dbReference>
<reference evidence="2" key="1">
    <citation type="submission" date="2023-06" db="EMBL/GenBank/DDBJ databases">
        <title>Genomic analysis of the entomopathogenic nematode Steinernema hermaphroditum.</title>
        <authorList>
            <person name="Schwarz E.M."/>
            <person name="Heppert J.K."/>
            <person name="Baniya A."/>
            <person name="Schwartz H.T."/>
            <person name="Tan C.-H."/>
            <person name="Antoshechkin I."/>
            <person name="Sternberg P.W."/>
            <person name="Goodrich-Blair H."/>
            <person name="Dillman A.R."/>
        </authorList>
    </citation>
    <scope>NUCLEOTIDE SEQUENCE</scope>
    <source>
        <strain evidence="2">PS9179</strain>
        <tissue evidence="2">Whole animal</tissue>
    </source>
</reference>
<protein>
    <recommendedName>
        <fullName evidence="4">Domain of unknown function WSN domain-containing protein</fullName>
    </recommendedName>
</protein>
<accession>A0AA39IPS4</accession>
<dbReference type="AlphaFoldDB" id="A0AA39IPS4"/>
<evidence type="ECO:0000256" key="1">
    <source>
        <dbReference type="SAM" id="SignalP"/>
    </source>
</evidence>
<sequence length="663" mass="74588">MSLRIRVIPILLFIATAFCEEEFRLSIQRADIERLMVELVPSLQSLAPKIPMSSGEEFDTLLREIDEVVSSSNKMNALVASSMQLSEFARMRPDIKEVIETHKVGEWGTVRDLRLIALKMKYEEIPKILEWVVDPTPLEAALDLAKEEHPDKASEIKALRDDVSSTLRTTRQDPYDTKMAKLSATFAKYPNLTEELANTAIGDFGNLEEFFGIAQNYYRLSVLKRLFSSNSSSLPSDSRDEEAPDAPITENLFDAIDDNSFNWSREERKALGNLTVAIRATTHAKTVAALRESTLSAFHQLIKRYPKMFERVRQIKVGKELNFGTFGDLIDTFNYEASDRGASLLESQGSKPIFLQAFDSSRSLMPTLLQDAIGDLEKQMESALAETDDLDKRILSLHKFLSEFIVEYAFFGDKLFSMELGEWGTTRTFMEIGQFLSSKYGLNGLIEKRLSMNADYDEIPKSELEMDLQDIVDNSTFRWTRSDMLEIEGLVASTANLSVHSSFTENRNLLLESYASLSEGLRERLRSVPMNSTTFGQLIDALYFDTVSKDAPPASASARTRVSRLRGNCSEVDELLKPSDLGEPVLIASMRKALDDWPIGAAALFKTFLKRVELLLAHNAHDIRPAIETLAAFSNYANYKGPTVYLKKTPLAQWGTVGQLLLC</sequence>
<dbReference type="EMBL" id="JAUCMV010000001">
    <property type="protein sequence ID" value="KAK0426913.1"/>
    <property type="molecule type" value="Genomic_DNA"/>
</dbReference>
<comment type="caution">
    <text evidence="2">The sequence shown here is derived from an EMBL/GenBank/DDBJ whole genome shotgun (WGS) entry which is preliminary data.</text>
</comment>